<comment type="caution">
    <text evidence="1">The sequence shown here is derived from an EMBL/GenBank/DDBJ whole genome shotgun (WGS) entry which is preliminary data.</text>
</comment>
<evidence type="ECO:0008006" key="3">
    <source>
        <dbReference type="Google" id="ProtNLM"/>
    </source>
</evidence>
<sequence>MTLRKTALYVGVLLFLLFLSSCRKDFETIPSSGQLTFSKDTVYLDTVFTNIGSSTFNLKVFNRSDDDISIPSISLKEGANSKIRLNVDGVAGTNFQDITVLAKDSIFVFVETTIDIEEVATGNTEFLYTDAIQFDQGANQQEVTLVSLVKDAIFLFPERFDDGTTESLTLGEGTPSETEIEGFILDDSELTFTNEKPYVIYGYAAVGAGKILTIEAGSRIHFHRDSGIIVGNNGSLQVNGMLSTDQELLENEVIFEGDRLETSFSSTAGQWGAIWLTDGSTNNQINYATIKNGAIGLLVDNNDGEGNPTLVINNSQLYNHASFSLLARTATIEAENTVFGSAGQSSAFLNIGGNYSFKHCTFANYFEGTRSFPTVLLNNFVELQDGNFFTRDLVQANFANCIIEGDNNLELFLQQNEAATLNYNFSNCILQFNDVNNQFADNPLYDFGDTSLFENLLRNVNPDFLDPNTNQFQIGLSSEGIGQGSLTTASEVPLDILGVDRTSSPDIGAYQAVMFEEEN</sequence>
<dbReference type="AlphaFoldDB" id="A0A6M0CI36"/>
<name>A0A6M0CI36_9FLAO</name>
<gene>
    <name evidence="1" type="ORF">GWK10_09890</name>
</gene>
<dbReference type="EMBL" id="JAABOQ010000004">
    <property type="protein sequence ID" value="NER17521.1"/>
    <property type="molecule type" value="Genomic_DNA"/>
</dbReference>
<organism evidence="1 2">
    <name type="scientific">Spongiivirga citrea</name>
    <dbReference type="NCBI Taxonomy" id="1481457"/>
    <lineage>
        <taxon>Bacteria</taxon>
        <taxon>Pseudomonadati</taxon>
        <taxon>Bacteroidota</taxon>
        <taxon>Flavobacteriia</taxon>
        <taxon>Flavobacteriales</taxon>
        <taxon>Flavobacteriaceae</taxon>
        <taxon>Spongiivirga</taxon>
    </lineage>
</organism>
<accession>A0A6M0CI36</accession>
<proteinExistence type="predicted"/>
<keyword evidence="2" id="KW-1185">Reference proteome</keyword>
<evidence type="ECO:0000313" key="1">
    <source>
        <dbReference type="EMBL" id="NER17521.1"/>
    </source>
</evidence>
<reference evidence="1 2" key="1">
    <citation type="submission" date="2020-01" db="EMBL/GenBank/DDBJ databases">
        <title>Spongiivirga citrea KCTC 32990T.</title>
        <authorList>
            <person name="Wang G."/>
        </authorList>
    </citation>
    <scope>NUCLEOTIDE SEQUENCE [LARGE SCALE GENOMIC DNA]</scope>
    <source>
        <strain evidence="1 2">KCTC 32990</strain>
    </source>
</reference>
<evidence type="ECO:0000313" key="2">
    <source>
        <dbReference type="Proteomes" id="UP000474296"/>
    </source>
</evidence>
<dbReference type="Proteomes" id="UP000474296">
    <property type="component" value="Unassembled WGS sequence"/>
</dbReference>
<protein>
    <recommendedName>
        <fullName evidence="3">Right-handed parallel beta-helix repeat-containing protein</fullName>
    </recommendedName>
</protein>
<dbReference type="PROSITE" id="PS51257">
    <property type="entry name" value="PROKAR_LIPOPROTEIN"/>
    <property type="match status" value="1"/>
</dbReference>